<gene>
    <name evidence="2" type="ORF">GCM10010334_39290</name>
</gene>
<reference evidence="2" key="2">
    <citation type="submission" date="2020-09" db="EMBL/GenBank/DDBJ databases">
        <authorList>
            <person name="Sun Q."/>
            <person name="Ohkuma M."/>
        </authorList>
    </citation>
    <scope>NUCLEOTIDE SEQUENCE</scope>
    <source>
        <strain evidence="2">JCM 4637</strain>
    </source>
</reference>
<organism evidence="2 3">
    <name type="scientific">Streptomyces finlayi</name>
    <dbReference type="NCBI Taxonomy" id="67296"/>
    <lineage>
        <taxon>Bacteria</taxon>
        <taxon>Bacillati</taxon>
        <taxon>Actinomycetota</taxon>
        <taxon>Actinomycetes</taxon>
        <taxon>Kitasatosporales</taxon>
        <taxon>Streptomycetaceae</taxon>
        <taxon>Streptomyces</taxon>
    </lineage>
</organism>
<dbReference type="Proteomes" id="UP000638353">
    <property type="component" value="Unassembled WGS sequence"/>
</dbReference>
<evidence type="ECO:0000313" key="3">
    <source>
        <dbReference type="Proteomes" id="UP000638353"/>
    </source>
</evidence>
<comment type="caution">
    <text evidence="2">The sequence shown here is derived from an EMBL/GenBank/DDBJ whole genome shotgun (WGS) entry which is preliminary data.</text>
</comment>
<evidence type="ECO:0000259" key="1">
    <source>
        <dbReference type="SMART" id="SM00923"/>
    </source>
</evidence>
<protein>
    <recommendedName>
        <fullName evidence="1">MbtH-like domain-containing protein</fullName>
    </recommendedName>
</protein>
<reference evidence="2" key="1">
    <citation type="journal article" date="2014" name="Int. J. Syst. Evol. Microbiol.">
        <title>Complete genome sequence of Corynebacterium casei LMG S-19264T (=DSM 44701T), isolated from a smear-ripened cheese.</title>
        <authorList>
            <consortium name="US DOE Joint Genome Institute (JGI-PGF)"/>
            <person name="Walter F."/>
            <person name="Albersmeier A."/>
            <person name="Kalinowski J."/>
            <person name="Ruckert C."/>
        </authorList>
    </citation>
    <scope>NUCLEOTIDE SEQUENCE</scope>
    <source>
        <strain evidence="2">JCM 4637</strain>
    </source>
</reference>
<feature type="domain" description="MbtH-like" evidence="1">
    <location>
        <begin position="4"/>
        <end position="60"/>
    </location>
</feature>
<dbReference type="EMBL" id="BMVC01000007">
    <property type="protein sequence ID" value="GHC97671.1"/>
    <property type="molecule type" value="Genomic_DNA"/>
</dbReference>
<name>A0A918WZ86_9ACTN</name>
<accession>A0A918WZ86</accession>
<dbReference type="AlphaFoldDB" id="A0A918WZ86"/>
<dbReference type="Pfam" id="PF03621">
    <property type="entry name" value="MbtH"/>
    <property type="match status" value="1"/>
</dbReference>
<evidence type="ECO:0000313" key="2">
    <source>
        <dbReference type="EMBL" id="GHC97671.1"/>
    </source>
</evidence>
<dbReference type="RefSeq" id="WP_189824451.1">
    <property type="nucleotide sequence ID" value="NZ_BMVC01000007.1"/>
</dbReference>
<dbReference type="Gene3D" id="3.90.820.10">
    <property type="entry name" value="Structural Genomics, Unknown Function 30-nov-00 1gh9 Mol_id"/>
    <property type="match status" value="1"/>
</dbReference>
<dbReference type="SUPFAM" id="SSF160582">
    <property type="entry name" value="MbtH-like"/>
    <property type="match status" value="1"/>
</dbReference>
<dbReference type="InterPro" id="IPR005153">
    <property type="entry name" value="MbtH-like_dom"/>
</dbReference>
<dbReference type="InterPro" id="IPR038020">
    <property type="entry name" value="MbtH-like_sf"/>
</dbReference>
<dbReference type="SMART" id="SM00923">
    <property type="entry name" value="MbtH"/>
    <property type="match status" value="1"/>
</dbReference>
<sequence length="63" mass="6893">MTHSPFDPPEQDTAGEPTHLVLRNADGAHSLWPVFRETPDGWTPVYGPAPYGQCTAHLQEPPA</sequence>
<proteinExistence type="predicted"/>